<dbReference type="InterPro" id="IPR005064">
    <property type="entry name" value="BUG"/>
</dbReference>
<keyword evidence="3" id="KW-1185">Reference proteome</keyword>
<dbReference type="InterPro" id="IPR042100">
    <property type="entry name" value="Bug_dom1"/>
</dbReference>
<dbReference type="Pfam" id="PF03401">
    <property type="entry name" value="TctC"/>
    <property type="match status" value="1"/>
</dbReference>
<evidence type="ECO:0000313" key="3">
    <source>
        <dbReference type="Proteomes" id="UP000321201"/>
    </source>
</evidence>
<organism evidence="2 3">
    <name type="scientific">Pelomicrobium methylotrophicum</name>
    <dbReference type="NCBI Taxonomy" id="2602750"/>
    <lineage>
        <taxon>Bacteria</taxon>
        <taxon>Pseudomonadati</taxon>
        <taxon>Pseudomonadota</taxon>
        <taxon>Hydrogenophilia</taxon>
        <taxon>Hydrogenophilia incertae sedis</taxon>
        <taxon>Pelomicrobium</taxon>
    </lineage>
</organism>
<dbReference type="Proteomes" id="UP000321201">
    <property type="component" value="Unassembled WGS sequence"/>
</dbReference>
<reference evidence="2 3" key="1">
    <citation type="submission" date="2019-08" db="EMBL/GenBank/DDBJ databases">
        <title>Pelomicrobium methylotrophicum gen. nov., sp. nov. a moderately thermophilic, facultatively anaerobic, lithoautotrophic and methylotrophic bacterium isolated from a terrestrial mud volcano.</title>
        <authorList>
            <person name="Slobodkina G.B."/>
            <person name="Merkel A.Y."/>
            <person name="Slobodkin A.I."/>
        </authorList>
    </citation>
    <scope>NUCLEOTIDE SEQUENCE [LARGE SCALE GENOMIC DNA]</scope>
    <source>
        <strain evidence="2 3">SM250</strain>
    </source>
</reference>
<comment type="caution">
    <text evidence="2">The sequence shown here is derived from an EMBL/GenBank/DDBJ whole genome shotgun (WGS) entry which is preliminary data.</text>
</comment>
<sequence length="314" mass="34126">MAAAFALMAGSAWLPASIHAEEKYPSRPVEIVVPWGPGGGADQVARKAGKILEEGLKVSFPVVNVPGATGQTGLTKMLTAPADGYTISIMTGDTFSLLGSGAKLNWSLKDFVPVAIMIRQPSAFFVAENSPIKNWNDLVNEAKKRPLKVAVTGFGSPDDIHVNYFKSKGINMVSVPFAKPGERYSSILGGHADVLYEQLGDVKSFLDGKQMRPIVIFDAKRFPAFGDVPSSTELGYPISIYQFRMFIVKAGTDPQKIKVLSDALAKVAADPDYKQYLKDQYALEDSYIAFEGAQKFLETELNNMKRFAAEAGMK</sequence>
<dbReference type="EMBL" id="VPFL01000021">
    <property type="protein sequence ID" value="TXF10837.1"/>
    <property type="molecule type" value="Genomic_DNA"/>
</dbReference>
<dbReference type="CDD" id="cd07012">
    <property type="entry name" value="PBP2_Bug_TTT"/>
    <property type="match status" value="1"/>
</dbReference>
<name>A0A5C7EU81_9PROT</name>
<protein>
    <submittedName>
        <fullName evidence="2">Tripartite tricarboxylate transporter substrate binding protein</fullName>
    </submittedName>
</protein>
<dbReference type="Gene3D" id="3.40.190.150">
    <property type="entry name" value="Bordetella uptake gene, domain 1"/>
    <property type="match status" value="1"/>
</dbReference>
<gene>
    <name evidence="2" type="ORF">FR698_13320</name>
</gene>
<dbReference type="InParanoid" id="A0A5C7EU81"/>
<dbReference type="SUPFAM" id="SSF53850">
    <property type="entry name" value="Periplasmic binding protein-like II"/>
    <property type="match status" value="1"/>
</dbReference>
<dbReference type="PIRSF" id="PIRSF017082">
    <property type="entry name" value="YflP"/>
    <property type="match status" value="1"/>
</dbReference>
<dbReference type="AlphaFoldDB" id="A0A5C7EU81"/>
<evidence type="ECO:0000256" key="1">
    <source>
        <dbReference type="ARBA" id="ARBA00006987"/>
    </source>
</evidence>
<dbReference type="PANTHER" id="PTHR42928:SF5">
    <property type="entry name" value="BLR1237 PROTEIN"/>
    <property type="match status" value="1"/>
</dbReference>
<accession>A0A5C7EU81</accession>
<proteinExistence type="inferred from homology"/>
<dbReference type="PANTHER" id="PTHR42928">
    <property type="entry name" value="TRICARBOXYLATE-BINDING PROTEIN"/>
    <property type="match status" value="1"/>
</dbReference>
<comment type="similarity">
    <text evidence="1">Belongs to the UPF0065 (bug) family.</text>
</comment>
<evidence type="ECO:0000313" key="2">
    <source>
        <dbReference type="EMBL" id="TXF10837.1"/>
    </source>
</evidence>
<dbReference type="OrthoDB" id="8443386at2"/>
<dbReference type="Gene3D" id="3.40.190.10">
    <property type="entry name" value="Periplasmic binding protein-like II"/>
    <property type="match status" value="1"/>
</dbReference>